<dbReference type="InterPro" id="IPR004839">
    <property type="entry name" value="Aminotransferase_I/II_large"/>
</dbReference>
<dbReference type="InterPro" id="IPR005861">
    <property type="entry name" value="HisP_aminotrans"/>
</dbReference>
<protein>
    <recommendedName>
        <fullName evidence="6">Aromatic amino acid aminotransferase</fullName>
        <shortName evidence="6">ArAT</shortName>
        <ecNumber evidence="6">2.6.1.57</ecNumber>
    </recommendedName>
</protein>
<comment type="cofactor">
    <cofactor evidence="1 6">
        <name>pyridoxal 5'-phosphate</name>
        <dbReference type="ChEBI" id="CHEBI:597326"/>
    </cofactor>
</comment>
<dbReference type="InterPro" id="IPR015424">
    <property type="entry name" value="PyrdxlP-dep_Trfase"/>
</dbReference>
<evidence type="ECO:0000313" key="10">
    <source>
        <dbReference type="Proteomes" id="UP000535437"/>
    </source>
</evidence>
<dbReference type="RefSeq" id="WP_179541895.1">
    <property type="nucleotide sequence ID" value="NZ_BAAALL010000005.1"/>
</dbReference>
<evidence type="ECO:0000259" key="8">
    <source>
        <dbReference type="Pfam" id="PF00155"/>
    </source>
</evidence>
<feature type="domain" description="Aminotransferase class I/classII large" evidence="8">
    <location>
        <begin position="51"/>
        <end position="372"/>
    </location>
</feature>
<organism evidence="9 10">
    <name type="scientific">Nesterenkonia xinjiangensis</name>
    <dbReference type="NCBI Taxonomy" id="225327"/>
    <lineage>
        <taxon>Bacteria</taxon>
        <taxon>Bacillati</taxon>
        <taxon>Actinomycetota</taxon>
        <taxon>Actinomycetes</taxon>
        <taxon>Micrococcales</taxon>
        <taxon>Micrococcaceae</taxon>
        <taxon>Nesterenkonia</taxon>
    </lineage>
</organism>
<dbReference type="Gene3D" id="3.90.1150.10">
    <property type="entry name" value="Aspartate Aminotransferase, domain 1"/>
    <property type="match status" value="1"/>
</dbReference>
<sequence>MSTTDHDAARAAHGLTRSVAGSVTPRPALSLLPVYAAGKPPRPAEGLTPYKLSSNENPLGPVPAVEQALAEVDTVHRYPNPGAEALRAVLAETLEVPEEDIVTGTGSLGALTQIINAFAGTGPDGAADEVLYAWRSFEAYPIVVRTAGARDVAVPVTEDGRHDLPAMLAAITDRTRVILLCTPNNPTGPALRHQEVVDFLAQVPRDVVVVIDEAYQEFLRIDDPVDTLALYRERPNVVVLRTFSKAHGLAALRVGYSIASQEVTQHLRKVAVPFGVSTLGEVAAIASLRALDEVTARVQNLVQERQRVRDALLEAEWNVPDAQGNFIWLPLRDHAGDFAHEAGLRALAVRAFDGDGVRVSIGESEANDRLIELCRTYTRKS</sequence>
<dbReference type="EMBL" id="JACCFY010000001">
    <property type="protein sequence ID" value="NYJ78568.1"/>
    <property type="molecule type" value="Genomic_DNA"/>
</dbReference>
<evidence type="ECO:0000256" key="5">
    <source>
        <dbReference type="ARBA" id="ARBA00022898"/>
    </source>
</evidence>
<dbReference type="Gene3D" id="3.40.640.10">
    <property type="entry name" value="Type I PLP-dependent aspartate aminotransferase-like (Major domain)"/>
    <property type="match status" value="1"/>
</dbReference>
<comment type="similarity">
    <text evidence="6">Belongs to the class-II pyridoxal-phosphate-dependent aminotransferase family.</text>
</comment>
<evidence type="ECO:0000313" key="9">
    <source>
        <dbReference type="EMBL" id="NYJ78568.1"/>
    </source>
</evidence>
<dbReference type="HAMAP" id="MF_01023">
    <property type="entry name" value="HisC_aminotrans_2"/>
    <property type="match status" value="1"/>
</dbReference>
<dbReference type="GO" id="GO:0000105">
    <property type="term" value="P:L-histidine biosynthetic process"/>
    <property type="evidence" value="ECO:0007669"/>
    <property type="project" value="InterPro"/>
</dbReference>
<keyword evidence="4 6" id="KW-0808">Transferase</keyword>
<evidence type="ECO:0000256" key="4">
    <source>
        <dbReference type="ARBA" id="ARBA00022679"/>
    </source>
</evidence>
<keyword evidence="3 6" id="KW-0032">Aminotransferase</keyword>
<dbReference type="PANTHER" id="PTHR43643">
    <property type="entry name" value="HISTIDINOL-PHOSPHATE AMINOTRANSFERASE 2"/>
    <property type="match status" value="1"/>
</dbReference>
<dbReference type="InterPro" id="IPR015422">
    <property type="entry name" value="PyrdxlP-dep_Trfase_small"/>
</dbReference>
<dbReference type="Proteomes" id="UP000535437">
    <property type="component" value="Unassembled WGS sequence"/>
</dbReference>
<evidence type="ECO:0000256" key="2">
    <source>
        <dbReference type="ARBA" id="ARBA00011738"/>
    </source>
</evidence>
<dbReference type="InterPro" id="IPR024892">
    <property type="entry name" value="ArAT"/>
</dbReference>
<dbReference type="HAMAP" id="MF_01513">
    <property type="entry name" value="Phe_aminotrans_2"/>
    <property type="match status" value="1"/>
</dbReference>
<dbReference type="GO" id="GO:0004400">
    <property type="term" value="F:histidinol-phosphate transaminase activity"/>
    <property type="evidence" value="ECO:0007669"/>
    <property type="project" value="InterPro"/>
</dbReference>
<dbReference type="EC" id="2.6.1.57" evidence="6"/>
<comment type="subunit">
    <text evidence="2 6">Homodimer.</text>
</comment>
<comment type="caution">
    <text evidence="9">The sequence shown here is derived from an EMBL/GenBank/DDBJ whole genome shotgun (WGS) entry which is preliminary data.</text>
</comment>
<evidence type="ECO:0000256" key="3">
    <source>
        <dbReference type="ARBA" id="ARBA00022576"/>
    </source>
</evidence>
<evidence type="ECO:0000256" key="1">
    <source>
        <dbReference type="ARBA" id="ARBA00001933"/>
    </source>
</evidence>
<dbReference type="CDD" id="cd00609">
    <property type="entry name" value="AAT_like"/>
    <property type="match status" value="1"/>
</dbReference>
<proteinExistence type="inferred from homology"/>
<dbReference type="InterPro" id="IPR050106">
    <property type="entry name" value="HistidinolP_aminotransfase"/>
</dbReference>
<dbReference type="NCBIfam" id="NF002878">
    <property type="entry name" value="PRK03321.1"/>
    <property type="match status" value="1"/>
</dbReference>
<name>A0A7Z0GP92_9MICC</name>
<dbReference type="AlphaFoldDB" id="A0A7Z0GP92"/>
<dbReference type="GO" id="GO:0030170">
    <property type="term" value="F:pyridoxal phosphate binding"/>
    <property type="evidence" value="ECO:0007669"/>
    <property type="project" value="UniProtKB-UniRule"/>
</dbReference>
<dbReference type="Pfam" id="PF00155">
    <property type="entry name" value="Aminotran_1_2"/>
    <property type="match status" value="1"/>
</dbReference>
<comment type="function">
    <text evidence="6">Aminotransferase that catalyzes the conversion of aromatic amino acids and 2-oxoglutarate into corresponding aromatic oxo acids and L-glutamate.</text>
</comment>
<keyword evidence="7" id="KW-0175">Coiled coil</keyword>
<comment type="catalytic activity">
    <reaction evidence="6">
        <text>an aromatic L-alpha-amino acid + 2-oxoglutarate = an aromatic oxo-acid + L-glutamate</text>
        <dbReference type="Rhea" id="RHEA:17533"/>
        <dbReference type="ChEBI" id="CHEBI:16810"/>
        <dbReference type="ChEBI" id="CHEBI:29985"/>
        <dbReference type="ChEBI" id="CHEBI:73309"/>
        <dbReference type="ChEBI" id="CHEBI:84824"/>
        <dbReference type="EC" id="2.6.1.57"/>
    </reaction>
</comment>
<dbReference type="InterPro" id="IPR015421">
    <property type="entry name" value="PyrdxlP-dep_Trfase_major"/>
</dbReference>
<evidence type="ECO:0000256" key="7">
    <source>
        <dbReference type="SAM" id="Coils"/>
    </source>
</evidence>
<dbReference type="GO" id="GO:0008793">
    <property type="term" value="F:aromatic-amino-acid transaminase activity"/>
    <property type="evidence" value="ECO:0007669"/>
    <property type="project" value="UniProtKB-UniRule"/>
</dbReference>
<dbReference type="SUPFAM" id="SSF53383">
    <property type="entry name" value="PLP-dependent transferases"/>
    <property type="match status" value="1"/>
</dbReference>
<accession>A0A7Z0GP92</accession>
<evidence type="ECO:0000256" key="6">
    <source>
        <dbReference type="HAMAP-Rule" id="MF_01513"/>
    </source>
</evidence>
<feature type="modified residue" description="N6-(pyridoxal phosphate)lysine" evidence="6">
    <location>
        <position position="245"/>
    </location>
</feature>
<keyword evidence="10" id="KW-1185">Reference proteome</keyword>
<feature type="coiled-coil region" evidence="7">
    <location>
        <begin position="291"/>
        <end position="318"/>
    </location>
</feature>
<reference evidence="9 10" key="1">
    <citation type="submission" date="2020-07" db="EMBL/GenBank/DDBJ databases">
        <title>Sequencing the genomes of 1000 actinobacteria strains.</title>
        <authorList>
            <person name="Klenk H.-P."/>
        </authorList>
    </citation>
    <scope>NUCLEOTIDE SEQUENCE [LARGE SCALE GENOMIC DNA]</scope>
    <source>
        <strain evidence="9 10">DSM 15475</strain>
    </source>
</reference>
<keyword evidence="5 6" id="KW-0663">Pyridoxal phosphate</keyword>
<gene>
    <name evidence="6" type="primary">pat</name>
    <name evidence="9" type="ORF">HNR09_001979</name>
</gene>
<dbReference type="PANTHER" id="PTHR43643:SF3">
    <property type="entry name" value="HISTIDINOL-PHOSPHATE AMINOTRANSFERASE"/>
    <property type="match status" value="1"/>
</dbReference>